<feature type="compositionally biased region" description="Low complexity" evidence="1">
    <location>
        <begin position="15"/>
        <end position="24"/>
    </location>
</feature>
<sequence length="70" mass="7991">MKSQNEADNSAKRTSSFQQSASSSIYFQRPSSLKLVTLRVSQRKWNMVFGIGISCRLLSWRCFWKGSIGL</sequence>
<proteinExistence type="predicted"/>
<evidence type="ECO:0000313" key="2">
    <source>
        <dbReference type="EMBL" id="RZC72302.1"/>
    </source>
</evidence>
<dbReference type="Gramene" id="RZC72302">
    <property type="protein sequence ID" value="RZC72302"/>
    <property type="gene ID" value="C5167_035493"/>
</dbReference>
<organism evidence="2 3">
    <name type="scientific">Papaver somniferum</name>
    <name type="common">Opium poppy</name>
    <dbReference type="NCBI Taxonomy" id="3469"/>
    <lineage>
        <taxon>Eukaryota</taxon>
        <taxon>Viridiplantae</taxon>
        <taxon>Streptophyta</taxon>
        <taxon>Embryophyta</taxon>
        <taxon>Tracheophyta</taxon>
        <taxon>Spermatophyta</taxon>
        <taxon>Magnoliopsida</taxon>
        <taxon>Ranunculales</taxon>
        <taxon>Papaveraceae</taxon>
        <taxon>Papaveroideae</taxon>
        <taxon>Papaver</taxon>
    </lineage>
</organism>
<name>A0A4Y7KIU3_PAPSO</name>
<gene>
    <name evidence="2" type="ORF">C5167_035493</name>
</gene>
<dbReference type="EMBL" id="CM010721">
    <property type="protein sequence ID" value="RZC72302.1"/>
    <property type="molecule type" value="Genomic_DNA"/>
</dbReference>
<dbReference type="Proteomes" id="UP000316621">
    <property type="component" value="Chromosome 7"/>
</dbReference>
<protein>
    <submittedName>
        <fullName evidence="2">Uncharacterized protein</fullName>
    </submittedName>
</protein>
<evidence type="ECO:0000256" key="1">
    <source>
        <dbReference type="SAM" id="MobiDB-lite"/>
    </source>
</evidence>
<evidence type="ECO:0000313" key="3">
    <source>
        <dbReference type="Proteomes" id="UP000316621"/>
    </source>
</evidence>
<reference evidence="2 3" key="1">
    <citation type="journal article" date="2018" name="Science">
        <title>The opium poppy genome and morphinan production.</title>
        <authorList>
            <person name="Guo L."/>
            <person name="Winzer T."/>
            <person name="Yang X."/>
            <person name="Li Y."/>
            <person name="Ning Z."/>
            <person name="He Z."/>
            <person name="Teodor R."/>
            <person name="Lu Y."/>
            <person name="Bowser T.A."/>
            <person name="Graham I.A."/>
            <person name="Ye K."/>
        </authorList>
    </citation>
    <scope>NUCLEOTIDE SEQUENCE [LARGE SCALE GENOMIC DNA]</scope>
    <source>
        <strain evidence="3">cv. HN1</strain>
        <tissue evidence="2">Leaves</tissue>
    </source>
</reference>
<keyword evidence="3" id="KW-1185">Reference proteome</keyword>
<dbReference type="AlphaFoldDB" id="A0A4Y7KIU3"/>
<accession>A0A4Y7KIU3</accession>
<feature type="region of interest" description="Disordered" evidence="1">
    <location>
        <begin position="1"/>
        <end position="25"/>
    </location>
</feature>
<feature type="compositionally biased region" description="Polar residues" evidence="1">
    <location>
        <begin position="1"/>
        <end position="14"/>
    </location>
</feature>